<gene>
    <name evidence="1" type="ORF">EIM92_06630</name>
</gene>
<dbReference type="AlphaFoldDB" id="A0A3Q8S491"/>
<protein>
    <recommendedName>
        <fullName evidence="3">Flagellar protein FliT</fullName>
    </recommendedName>
</protein>
<dbReference type="Proteomes" id="UP000273145">
    <property type="component" value="Chromosome"/>
</dbReference>
<accession>A0A3Q8S491</accession>
<sequence>MMGSHNKLVAAAHALVDVTQEYLMEIQSNEEWFLMTDGYVAKQSELVKDIQGVGISSLSLQEQGKVQELLRVCYQLELQINNEISRQHSIVGNQINQLRKGNNFRNKYESASLGSGMMLDTYK</sequence>
<dbReference type="EMBL" id="CP034248">
    <property type="protein sequence ID" value="AZK45917.1"/>
    <property type="molecule type" value="Genomic_DNA"/>
</dbReference>
<name>A0A3Q8S491_9BACL</name>
<evidence type="ECO:0000313" key="2">
    <source>
        <dbReference type="Proteomes" id="UP000273145"/>
    </source>
</evidence>
<evidence type="ECO:0000313" key="1">
    <source>
        <dbReference type="EMBL" id="AZK45917.1"/>
    </source>
</evidence>
<evidence type="ECO:0008006" key="3">
    <source>
        <dbReference type="Google" id="ProtNLM"/>
    </source>
</evidence>
<dbReference type="KEGG" id="plen:EIM92_06630"/>
<keyword evidence="2" id="KW-1185">Reference proteome</keyword>
<dbReference type="RefSeq" id="WP_125082011.1">
    <property type="nucleotide sequence ID" value="NZ_CP034248.1"/>
</dbReference>
<reference evidence="1 2" key="1">
    <citation type="submission" date="2018-11" db="EMBL/GenBank/DDBJ databases">
        <title>Genome sequencing of Paenibacillus lentus DSM25539(T).</title>
        <authorList>
            <person name="Kook J.-K."/>
            <person name="Park S.-N."/>
            <person name="Lim Y.K."/>
        </authorList>
    </citation>
    <scope>NUCLEOTIDE SEQUENCE [LARGE SCALE GENOMIC DNA]</scope>
    <source>
        <strain evidence="1 2">DSM 25539</strain>
    </source>
</reference>
<organism evidence="1 2">
    <name type="scientific">Paenibacillus lentus</name>
    <dbReference type="NCBI Taxonomy" id="1338368"/>
    <lineage>
        <taxon>Bacteria</taxon>
        <taxon>Bacillati</taxon>
        <taxon>Bacillota</taxon>
        <taxon>Bacilli</taxon>
        <taxon>Bacillales</taxon>
        <taxon>Paenibacillaceae</taxon>
        <taxon>Paenibacillus</taxon>
    </lineage>
</organism>
<proteinExistence type="predicted"/>